<evidence type="ECO:0000256" key="1">
    <source>
        <dbReference type="ARBA" id="ARBA00001257"/>
    </source>
</evidence>
<evidence type="ECO:0000313" key="15">
    <source>
        <dbReference type="EMBL" id="ETN47070.1"/>
    </source>
</evidence>
<dbReference type="OrthoDB" id="16520at2759"/>
<keyword evidence="8" id="KW-0732">Signal</keyword>
<dbReference type="InterPro" id="IPR002469">
    <property type="entry name" value="Peptidase_S9B_N"/>
</dbReference>
<dbReference type="EMBL" id="KB822711">
    <property type="protein sequence ID" value="ETN47070.1"/>
    <property type="molecule type" value="Genomic_DNA"/>
</dbReference>
<comment type="similarity">
    <text evidence="3">Belongs to the peptidase S9B family.</text>
</comment>
<dbReference type="AlphaFoldDB" id="W2SEL7"/>
<evidence type="ECO:0000313" key="16">
    <source>
        <dbReference type="Proteomes" id="UP000030752"/>
    </source>
</evidence>
<protein>
    <recommendedName>
        <fullName evidence="4">dipeptidyl-peptidase IV</fullName>
        <ecNumber evidence="4">3.4.14.5</ecNumber>
    </recommendedName>
    <alternativeName>
        <fullName evidence="12">Dipeptidyl peptidase IV</fullName>
    </alternativeName>
</protein>
<keyword evidence="11" id="KW-0325">Glycoprotein</keyword>
<evidence type="ECO:0000256" key="7">
    <source>
        <dbReference type="ARBA" id="ARBA00022670"/>
    </source>
</evidence>
<evidence type="ECO:0000256" key="9">
    <source>
        <dbReference type="ARBA" id="ARBA00022801"/>
    </source>
</evidence>
<dbReference type="STRING" id="1220924.W2SEL7"/>
<keyword evidence="9" id="KW-0378">Hydrolase</keyword>
<accession>W2SEL7</accession>
<dbReference type="PANTHER" id="PTHR11731:SF162">
    <property type="entry name" value="DIPEPTIDYL PEPTIDASE 4-RELATED"/>
    <property type="match status" value="1"/>
</dbReference>
<evidence type="ECO:0000259" key="13">
    <source>
        <dbReference type="Pfam" id="PF00326"/>
    </source>
</evidence>
<keyword evidence="10" id="KW-0720">Serine protease</keyword>
<evidence type="ECO:0000256" key="3">
    <source>
        <dbReference type="ARBA" id="ARBA00006150"/>
    </source>
</evidence>
<comment type="subcellular location">
    <subcellularLocation>
        <location evidence="2">Secreted</location>
    </subcellularLocation>
</comment>
<dbReference type="Pfam" id="PF00326">
    <property type="entry name" value="Peptidase_S9"/>
    <property type="match status" value="1"/>
</dbReference>
<keyword evidence="5" id="KW-0031">Aminopeptidase</keyword>
<dbReference type="EC" id="3.4.14.5" evidence="4"/>
<feature type="domain" description="Dipeptidylpeptidase IV N-terminal" evidence="14">
    <location>
        <begin position="97"/>
        <end position="459"/>
    </location>
</feature>
<evidence type="ECO:0000256" key="10">
    <source>
        <dbReference type="ARBA" id="ARBA00022825"/>
    </source>
</evidence>
<dbReference type="GO" id="GO:0008236">
    <property type="term" value="F:serine-type peptidase activity"/>
    <property type="evidence" value="ECO:0007669"/>
    <property type="project" value="UniProtKB-KW"/>
</dbReference>
<keyword evidence="16" id="KW-1185">Reference proteome</keyword>
<dbReference type="GO" id="GO:0008239">
    <property type="term" value="F:dipeptidyl-peptidase activity"/>
    <property type="evidence" value="ECO:0007669"/>
    <property type="project" value="UniProtKB-EC"/>
</dbReference>
<dbReference type="GO" id="GO:0005576">
    <property type="term" value="C:extracellular region"/>
    <property type="evidence" value="ECO:0007669"/>
    <property type="project" value="UniProtKB-SubCell"/>
</dbReference>
<dbReference type="eggNOG" id="KOG2100">
    <property type="taxonomic scope" value="Eukaryota"/>
</dbReference>
<dbReference type="InterPro" id="IPR050278">
    <property type="entry name" value="Serine_Prot_S9B/DPPIV"/>
</dbReference>
<dbReference type="SUPFAM" id="SSF53474">
    <property type="entry name" value="alpha/beta-Hydrolases"/>
    <property type="match status" value="1"/>
</dbReference>
<evidence type="ECO:0000256" key="11">
    <source>
        <dbReference type="ARBA" id="ARBA00023180"/>
    </source>
</evidence>
<dbReference type="SUPFAM" id="SSF82171">
    <property type="entry name" value="DPP6 N-terminal domain-like"/>
    <property type="match status" value="1"/>
</dbReference>
<dbReference type="GO" id="GO:0004177">
    <property type="term" value="F:aminopeptidase activity"/>
    <property type="evidence" value="ECO:0007669"/>
    <property type="project" value="UniProtKB-KW"/>
</dbReference>
<dbReference type="Proteomes" id="UP000030752">
    <property type="component" value="Unassembled WGS sequence"/>
</dbReference>
<evidence type="ECO:0000256" key="8">
    <source>
        <dbReference type="ARBA" id="ARBA00022729"/>
    </source>
</evidence>
<dbReference type="InParanoid" id="W2SEL7"/>
<dbReference type="Pfam" id="PF00930">
    <property type="entry name" value="DPPIV_N"/>
    <property type="match status" value="1"/>
</dbReference>
<evidence type="ECO:0000256" key="5">
    <source>
        <dbReference type="ARBA" id="ARBA00022438"/>
    </source>
</evidence>
<dbReference type="FunFam" id="3.40.50.1820:FF:000003">
    <property type="entry name" value="Dipeptidyl peptidase 4"/>
    <property type="match status" value="1"/>
</dbReference>
<evidence type="ECO:0000256" key="2">
    <source>
        <dbReference type="ARBA" id="ARBA00004613"/>
    </source>
</evidence>
<dbReference type="HOGENOM" id="CLU_006105_0_2_1"/>
<dbReference type="PANTHER" id="PTHR11731">
    <property type="entry name" value="PROTEASE FAMILY S9B,C DIPEPTIDYL-PEPTIDASE IV-RELATED"/>
    <property type="match status" value="1"/>
</dbReference>
<dbReference type="GO" id="GO:0006508">
    <property type="term" value="P:proteolysis"/>
    <property type="evidence" value="ECO:0007669"/>
    <property type="project" value="UniProtKB-KW"/>
</dbReference>
<dbReference type="InterPro" id="IPR029058">
    <property type="entry name" value="AB_hydrolase_fold"/>
</dbReference>
<dbReference type="GeneID" id="19968599"/>
<dbReference type="VEuPathDB" id="FungiDB:HMPREF1541_01260"/>
<sequence>MASLILLLLPLAAAIERPPHQPQGNGTKILSFNETVPAAQYSASSVSVSWVSGDEDGQYITESEDGSIVLQNIVTGDSRTLIEADAVPEDYWEYWVSPTADRVLWSTNYTKNYRHSYYSDYMIQEIESGELTPLVEDQAGDIQYAEWAPTGDAIAFVRGNNLYIYNNSEITQVTEDGGPDMFHAVPDWVYEEEIFGDRYVLWWSPDAQFIAFLSMNETGVGTFTVPYFMGSPLDPQEVAPEYPYELELRYPKVGSTNPTVEFNVLELSTMEVSNILIDAFEPNNTIIGEVAWVTDDHAGVVYRAFNRVQDLEKLVLVDPAEQTSSVIRERDGTDGWLDNNLAIQYIGTIDDSNTTYFLDLSDESGWQHIYLWPVDGGDSIQLTEGEWEVTAVLKVDTDRQLIYYTSTEAHSTERHLYSVSFSGNKTALVDDSVPAYYSASFSSAGGYYILSYLGPNVPYQELYSINSTSEALDSITTNEALVQNITEFNLPNITYLELEHPDGYTLNVMQRLPVDFDPSKKYGLLLIPYGGPGAQEVSKQFSPLNWKAYIASDPSLSYITYTVDGRGTGFKGRAFRATVTNHLGRLEPLDQIWAAEQLIAANEWIDTEHVGIYGSSFGGYLSAKVLEEDLDVFTFAMIQSPVTDWRFYDTFYTERYMKTLEDNEAGYNETAIRTTSGFAHAAGGFALVHGTGDDNVHYQNSAALVDLLVGSPENPSGVTPEKMKMFAFTDINHAIPSSKAGTWLYQFLTEFLFEEKLRGTEDELVHQWSKKEVEVEVDERRRRRAVEWLA</sequence>
<keyword evidence="7" id="KW-0645">Protease</keyword>
<dbReference type="InterPro" id="IPR001375">
    <property type="entry name" value="Peptidase_S9_cat"/>
</dbReference>
<dbReference type="Gene3D" id="3.40.50.1820">
    <property type="entry name" value="alpha/beta hydrolase"/>
    <property type="match status" value="1"/>
</dbReference>
<comment type="catalytic activity">
    <reaction evidence="1">
        <text>Release of an N-terminal dipeptide, Xaa-Yaa-|-Zaa-, from a polypeptide, preferentially when Yaa is Pro, provided Zaa is neither Pro nor hydroxyproline.</text>
        <dbReference type="EC" id="3.4.14.5"/>
    </reaction>
</comment>
<evidence type="ECO:0000259" key="14">
    <source>
        <dbReference type="Pfam" id="PF00930"/>
    </source>
</evidence>
<reference evidence="15 16" key="1">
    <citation type="submission" date="2013-03" db="EMBL/GenBank/DDBJ databases">
        <title>The Genome Sequence of Phialophora europaea CBS 101466.</title>
        <authorList>
            <consortium name="The Broad Institute Genomics Platform"/>
            <person name="Cuomo C."/>
            <person name="de Hoog S."/>
            <person name="Gorbushina A."/>
            <person name="Walker B."/>
            <person name="Young S.K."/>
            <person name="Zeng Q."/>
            <person name="Gargeya S."/>
            <person name="Fitzgerald M."/>
            <person name="Haas B."/>
            <person name="Abouelleil A."/>
            <person name="Allen A.W."/>
            <person name="Alvarado L."/>
            <person name="Arachchi H.M."/>
            <person name="Berlin A.M."/>
            <person name="Chapman S.B."/>
            <person name="Gainer-Dewar J."/>
            <person name="Goldberg J."/>
            <person name="Griggs A."/>
            <person name="Gujja S."/>
            <person name="Hansen M."/>
            <person name="Howarth C."/>
            <person name="Imamovic A."/>
            <person name="Ireland A."/>
            <person name="Larimer J."/>
            <person name="McCowan C."/>
            <person name="Murphy C."/>
            <person name="Pearson M."/>
            <person name="Poon T.W."/>
            <person name="Priest M."/>
            <person name="Roberts A."/>
            <person name="Saif S."/>
            <person name="Shea T."/>
            <person name="Sisk P."/>
            <person name="Sykes S."/>
            <person name="Wortman J."/>
            <person name="Nusbaum C."/>
            <person name="Birren B."/>
        </authorList>
    </citation>
    <scope>NUCLEOTIDE SEQUENCE [LARGE SCALE GENOMIC DNA]</scope>
    <source>
        <strain evidence="15 16">CBS 101466</strain>
    </source>
</reference>
<dbReference type="RefSeq" id="XP_008711782.1">
    <property type="nucleotide sequence ID" value="XM_008713560.1"/>
</dbReference>
<proteinExistence type="inferred from homology"/>
<evidence type="ECO:0000256" key="12">
    <source>
        <dbReference type="ARBA" id="ARBA00030567"/>
    </source>
</evidence>
<dbReference type="GO" id="GO:0005886">
    <property type="term" value="C:plasma membrane"/>
    <property type="evidence" value="ECO:0007669"/>
    <property type="project" value="TreeGrafter"/>
</dbReference>
<dbReference type="Gene3D" id="2.140.10.30">
    <property type="entry name" value="Dipeptidylpeptidase IV, N-terminal domain"/>
    <property type="match status" value="1"/>
</dbReference>
<organism evidence="15 16">
    <name type="scientific">Cyphellophora europaea (strain CBS 101466)</name>
    <name type="common">Phialophora europaea</name>
    <dbReference type="NCBI Taxonomy" id="1220924"/>
    <lineage>
        <taxon>Eukaryota</taxon>
        <taxon>Fungi</taxon>
        <taxon>Dikarya</taxon>
        <taxon>Ascomycota</taxon>
        <taxon>Pezizomycotina</taxon>
        <taxon>Eurotiomycetes</taxon>
        <taxon>Chaetothyriomycetidae</taxon>
        <taxon>Chaetothyriales</taxon>
        <taxon>Cyphellophoraceae</taxon>
        <taxon>Cyphellophora</taxon>
    </lineage>
</organism>
<feature type="domain" description="Peptidase S9 prolyl oligopeptidase catalytic" evidence="13">
    <location>
        <begin position="555"/>
        <end position="754"/>
    </location>
</feature>
<gene>
    <name evidence="15" type="ORF">HMPREF1541_01260</name>
</gene>
<evidence type="ECO:0000256" key="6">
    <source>
        <dbReference type="ARBA" id="ARBA00022525"/>
    </source>
</evidence>
<keyword evidence="6" id="KW-0964">Secreted</keyword>
<evidence type="ECO:0000256" key="4">
    <source>
        <dbReference type="ARBA" id="ARBA00012062"/>
    </source>
</evidence>
<name>W2SEL7_CYPE1</name>